<keyword evidence="7 8" id="KW-0624">Polysaccharide degradation</keyword>
<keyword evidence="5 8" id="KW-0119">Carbohydrate metabolism</keyword>
<proteinExistence type="inferred from homology"/>
<sequence>MTMERPSYKIDFDNPGSELAGEAAAALAAASIVFQDVDPDYSAEVLAAAKELYTFGDERREYYHVSIPEVQDFYKSWSGYGDELCWGALWLYRATGDDFYLTRARDHWVEFNLTEMPREFSWDYKMLGVYALFTMLDDDQLYHDTLVEGLSHFQNNFPYTPGGLVYIQYWGSNRHSASVAYIALLAAKLGIDTEVNQEWGAGQIDYMLGSTLHSFVVGYGENAPERVHHAAASCPDLPEVCDPEWALTQSGPNPQTVWGALAGGPDENDVFVDDREDYVHNEIALDYNAGYTAALAAMIELHTQE</sequence>
<dbReference type="PROSITE" id="PS00698">
    <property type="entry name" value="GH9_3"/>
    <property type="match status" value="1"/>
</dbReference>
<evidence type="ECO:0000256" key="7">
    <source>
        <dbReference type="ARBA" id="ARBA00023326"/>
    </source>
</evidence>
<dbReference type="SUPFAM" id="SSF48208">
    <property type="entry name" value="Six-hairpin glycosidases"/>
    <property type="match status" value="1"/>
</dbReference>
<gene>
    <name evidence="11" type="ORF">OTU49_000136</name>
</gene>
<dbReference type="EMBL" id="JARKIK010000002">
    <property type="protein sequence ID" value="KAK8753533.1"/>
    <property type="molecule type" value="Genomic_DNA"/>
</dbReference>
<evidence type="ECO:0000256" key="6">
    <source>
        <dbReference type="ARBA" id="ARBA00023295"/>
    </source>
</evidence>
<keyword evidence="12" id="KW-1185">Reference proteome</keyword>
<comment type="similarity">
    <text evidence="2 8 9">Belongs to the glycosyl hydrolase 9 (cellulase E) family.</text>
</comment>
<evidence type="ECO:0000256" key="1">
    <source>
        <dbReference type="ARBA" id="ARBA00000966"/>
    </source>
</evidence>
<dbReference type="InterPro" id="IPR001701">
    <property type="entry name" value="Glyco_hydro_9"/>
</dbReference>
<dbReference type="InterPro" id="IPR033126">
    <property type="entry name" value="Glyco_hydro_9_Asp/Glu_AS"/>
</dbReference>
<feature type="active site" evidence="8">
    <location>
        <position position="282"/>
    </location>
</feature>
<dbReference type="AlphaFoldDB" id="A0AAW0YPB2"/>
<evidence type="ECO:0000259" key="10">
    <source>
        <dbReference type="Pfam" id="PF00759"/>
    </source>
</evidence>
<dbReference type="InterPro" id="IPR012341">
    <property type="entry name" value="6hp_glycosidase-like_sf"/>
</dbReference>
<feature type="active site" evidence="8">
    <location>
        <position position="273"/>
    </location>
</feature>
<name>A0AAW0YPB2_CHEQU</name>
<dbReference type="Proteomes" id="UP001445076">
    <property type="component" value="Unassembled WGS sequence"/>
</dbReference>
<accession>A0AAW0YPB2</accession>
<reference evidence="11 12" key="1">
    <citation type="journal article" date="2024" name="BMC Genomics">
        <title>Genome assembly of redclaw crayfish (Cherax quadricarinatus) provides insights into its immune adaptation and hypoxia tolerance.</title>
        <authorList>
            <person name="Liu Z."/>
            <person name="Zheng J."/>
            <person name="Li H."/>
            <person name="Fang K."/>
            <person name="Wang S."/>
            <person name="He J."/>
            <person name="Zhou D."/>
            <person name="Weng S."/>
            <person name="Chi M."/>
            <person name="Gu Z."/>
            <person name="He J."/>
            <person name="Li F."/>
            <person name="Wang M."/>
        </authorList>
    </citation>
    <scope>NUCLEOTIDE SEQUENCE [LARGE SCALE GENOMIC DNA]</scope>
    <source>
        <strain evidence="11">ZL_2023a</strain>
    </source>
</reference>
<evidence type="ECO:0000256" key="9">
    <source>
        <dbReference type="RuleBase" id="RU361166"/>
    </source>
</evidence>
<keyword evidence="6 8" id="KW-0326">Glycosidase</keyword>
<dbReference type="Gene3D" id="1.50.10.10">
    <property type="match status" value="1"/>
</dbReference>
<evidence type="ECO:0000256" key="5">
    <source>
        <dbReference type="ARBA" id="ARBA00023277"/>
    </source>
</evidence>
<evidence type="ECO:0000256" key="3">
    <source>
        <dbReference type="ARBA" id="ARBA00022801"/>
    </source>
</evidence>
<dbReference type="PANTHER" id="PTHR22298">
    <property type="entry name" value="ENDO-1,4-BETA-GLUCANASE"/>
    <property type="match status" value="1"/>
</dbReference>
<dbReference type="EC" id="3.2.1.4" evidence="9"/>
<dbReference type="GO" id="GO:0008810">
    <property type="term" value="F:cellulase activity"/>
    <property type="evidence" value="ECO:0007669"/>
    <property type="project" value="UniProtKB-EC"/>
</dbReference>
<evidence type="ECO:0000256" key="4">
    <source>
        <dbReference type="ARBA" id="ARBA00023001"/>
    </source>
</evidence>
<dbReference type="EMBL" id="JARKIK010000002">
    <property type="protein sequence ID" value="KAK8753531.1"/>
    <property type="molecule type" value="Genomic_DNA"/>
</dbReference>
<reference evidence="11" key="2">
    <citation type="submission" date="2024-01" db="EMBL/GenBank/DDBJ databases">
        <authorList>
            <person name="He J."/>
            <person name="Wang M."/>
            <person name="Zheng J."/>
            <person name="Liu Z."/>
        </authorList>
    </citation>
    <scope>NUCLEOTIDE SEQUENCE</scope>
    <source>
        <strain evidence="11">ZL_2023a</strain>
        <tissue evidence="11">Muscle</tissue>
    </source>
</reference>
<evidence type="ECO:0000313" key="12">
    <source>
        <dbReference type="Proteomes" id="UP001445076"/>
    </source>
</evidence>
<dbReference type="GO" id="GO:0030245">
    <property type="term" value="P:cellulose catabolic process"/>
    <property type="evidence" value="ECO:0007669"/>
    <property type="project" value="UniProtKB-KW"/>
</dbReference>
<dbReference type="InterPro" id="IPR008928">
    <property type="entry name" value="6-hairpin_glycosidase_sf"/>
</dbReference>
<organism evidence="11 12">
    <name type="scientific">Cherax quadricarinatus</name>
    <name type="common">Australian red claw crayfish</name>
    <dbReference type="NCBI Taxonomy" id="27406"/>
    <lineage>
        <taxon>Eukaryota</taxon>
        <taxon>Metazoa</taxon>
        <taxon>Ecdysozoa</taxon>
        <taxon>Arthropoda</taxon>
        <taxon>Crustacea</taxon>
        <taxon>Multicrustacea</taxon>
        <taxon>Malacostraca</taxon>
        <taxon>Eumalacostraca</taxon>
        <taxon>Eucarida</taxon>
        <taxon>Decapoda</taxon>
        <taxon>Pleocyemata</taxon>
        <taxon>Astacidea</taxon>
        <taxon>Parastacoidea</taxon>
        <taxon>Parastacidae</taxon>
        <taxon>Cherax</taxon>
    </lineage>
</organism>
<keyword evidence="4 9" id="KW-0136">Cellulose degradation</keyword>
<dbReference type="Pfam" id="PF00759">
    <property type="entry name" value="Glyco_hydro_9"/>
    <property type="match status" value="1"/>
</dbReference>
<comment type="caution">
    <text evidence="11">The sequence shown here is derived from an EMBL/GenBank/DDBJ whole genome shotgun (WGS) entry which is preliminary data.</text>
</comment>
<protein>
    <recommendedName>
        <fullName evidence="9">Endoglucanase</fullName>
        <ecNumber evidence="9">3.2.1.4</ecNumber>
    </recommendedName>
</protein>
<evidence type="ECO:0000256" key="8">
    <source>
        <dbReference type="PROSITE-ProRule" id="PRU10060"/>
    </source>
</evidence>
<keyword evidence="3 8" id="KW-0378">Hydrolase</keyword>
<evidence type="ECO:0000313" key="11">
    <source>
        <dbReference type="EMBL" id="KAK8753533.1"/>
    </source>
</evidence>
<feature type="domain" description="Glycoside hydrolase family 9" evidence="10">
    <location>
        <begin position="1"/>
        <end position="295"/>
    </location>
</feature>
<comment type="catalytic activity">
    <reaction evidence="1 9">
        <text>Endohydrolysis of (1-&gt;4)-beta-D-glucosidic linkages in cellulose, lichenin and cereal beta-D-glucans.</text>
        <dbReference type="EC" id="3.2.1.4"/>
    </reaction>
</comment>
<evidence type="ECO:0000256" key="2">
    <source>
        <dbReference type="ARBA" id="ARBA00007072"/>
    </source>
</evidence>